<feature type="active site" description="Nucleophile" evidence="10">
    <location>
        <position position="12"/>
    </location>
</feature>
<dbReference type="GO" id="GO:0004615">
    <property type="term" value="F:phosphomannomutase activity"/>
    <property type="evidence" value="ECO:0007669"/>
    <property type="project" value="UniProtKB-EC"/>
</dbReference>
<dbReference type="STRING" id="34506.A0A090N0C7"/>
<feature type="binding site" evidence="12">
    <location>
        <position position="211"/>
    </location>
    <ligand>
        <name>Mg(2+)</name>
        <dbReference type="ChEBI" id="CHEBI:18420"/>
        <label>1</label>
    </ligand>
</feature>
<dbReference type="GO" id="GO:0006013">
    <property type="term" value="P:mannose metabolic process"/>
    <property type="evidence" value="ECO:0007669"/>
    <property type="project" value="TreeGrafter"/>
</dbReference>
<dbReference type="WormBase" id="SRAE_2000508800">
    <property type="protein sequence ID" value="SRP04018"/>
    <property type="gene ID" value="WBGene00265342"/>
</dbReference>
<keyword evidence="7 12" id="KW-0479">Metal-binding</keyword>
<evidence type="ECO:0000256" key="2">
    <source>
        <dbReference type="ARBA" id="ARBA00004699"/>
    </source>
</evidence>
<reference evidence="16" key="2">
    <citation type="submission" date="2020-12" db="UniProtKB">
        <authorList>
            <consortium name="WormBaseParasite"/>
        </authorList>
    </citation>
    <scope>IDENTIFICATION</scope>
</reference>
<feature type="binding site" evidence="12">
    <location>
        <position position="228"/>
    </location>
    <ligand>
        <name>Mg(2+)</name>
        <dbReference type="ChEBI" id="CHEBI:18420"/>
        <label>1</label>
    </ligand>
</feature>
<dbReference type="RefSeq" id="XP_024509654.1">
    <property type="nucleotide sequence ID" value="XM_024644056.1"/>
</dbReference>
<dbReference type="GO" id="GO:0009298">
    <property type="term" value="P:GDP-mannose biosynthetic process"/>
    <property type="evidence" value="ECO:0007669"/>
    <property type="project" value="UniProtKB-UniPathway"/>
</dbReference>
<feature type="binding site" evidence="11">
    <location>
        <position position="182"/>
    </location>
    <ligand>
        <name>alpha-D-mannose 1-phosphate</name>
        <dbReference type="ChEBI" id="CHEBI:58409"/>
    </ligand>
</feature>
<keyword evidence="9 13" id="KW-0413">Isomerase</keyword>
<feature type="binding site" evidence="12">
    <location>
        <position position="12"/>
    </location>
    <ligand>
        <name>Mg(2+)</name>
        <dbReference type="ChEBI" id="CHEBI:18420"/>
        <label>1</label>
    </ligand>
</feature>
<accession>A0A090N0C7</accession>
<feature type="binding site" evidence="11">
    <location>
        <position position="144"/>
    </location>
    <ligand>
        <name>alpha-D-mannose 1-phosphate</name>
        <dbReference type="ChEBI" id="CHEBI:58409"/>
    </ligand>
</feature>
<evidence type="ECO:0000256" key="10">
    <source>
        <dbReference type="PIRSR" id="PIRSR605002-1"/>
    </source>
</evidence>
<protein>
    <recommendedName>
        <fullName evidence="5 13">Phosphomannomutase</fullName>
        <ecNumber evidence="5 13">5.4.2.8</ecNumber>
    </recommendedName>
</protein>
<dbReference type="OMA" id="FVEYRTG"/>
<comment type="subcellular location">
    <subcellularLocation>
        <location evidence="1 13">Cytoplasm</location>
    </subcellularLocation>
</comment>
<evidence type="ECO:0000256" key="7">
    <source>
        <dbReference type="ARBA" id="ARBA00022723"/>
    </source>
</evidence>
<evidence type="ECO:0000256" key="1">
    <source>
        <dbReference type="ARBA" id="ARBA00004496"/>
    </source>
</evidence>
<evidence type="ECO:0000256" key="12">
    <source>
        <dbReference type="PIRSR" id="PIRSR605002-3"/>
    </source>
</evidence>
<reference evidence="14 15" key="1">
    <citation type="submission" date="2014-09" db="EMBL/GenBank/DDBJ databases">
        <authorList>
            <person name="Martin A.A."/>
        </authorList>
    </citation>
    <scope>NUCLEOTIDE SEQUENCE</scope>
    <source>
        <strain evidence="15">ED321</strain>
        <strain evidence="14">ED321 Heterogonic</strain>
    </source>
</reference>
<dbReference type="EMBL" id="LN609529">
    <property type="protein sequence ID" value="CEF70457.1"/>
    <property type="molecule type" value="Genomic_DNA"/>
</dbReference>
<comment type="similarity">
    <text evidence="3 13">Belongs to the eukaryotic PMM family.</text>
</comment>
<dbReference type="Gene3D" id="3.30.1240.20">
    <property type="match status" value="1"/>
</dbReference>
<comment type="subunit">
    <text evidence="4 13">Homodimer.</text>
</comment>
<dbReference type="PANTHER" id="PTHR10466">
    <property type="entry name" value="PHOSPHOMANNOMUTASE"/>
    <property type="match status" value="1"/>
</dbReference>
<evidence type="ECO:0000256" key="13">
    <source>
        <dbReference type="RuleBase" id="RU361118"/>
    </source>
</evidence>
<comment type="function">
    <text evidence="13">Involved in the synthesis of the GDP-mannose and dolichol-phosphate-mannose required for a number of critical mannosyl transfer reactions.</text>
</comment>
<dbReference type="Pfam" id="PF03332">
    <property type="entry name" value="PMM"/>
    <property type="match status" value="1"/>
</dbReference>
<dbReference type="OrthoDB" id="10264771at2759"/>
<dbReference type="SUPFAM" id="SSF56784">
    <property type="entry name" value="HAD-like"/>
    <property type="match status" value="1"/>
</dbReference>
<proteinExistence type="inferred from homology"/>
<dbReference type="WBParaSite" id="SRAE_2000508800.1">
    <property type="protein sequence ID" value="SRAE_2000508800.1"/>
    <property type="gene ID" value="WBGene00265342"/>
</dbReference>
<dbReference type="FunFam" id="3.30.1240.20:FF:000001">
    <property type="entry name" value="Phosphomannomutase"/>
    <property type="match status" value="1"/>
</dbReference>
<dbReference type="GO" id="GO:0006487">
    <property type="term" value="P:protein N-linked glycosylation"/>
    <property type="evidence" value="ECO:0007669"/>
    <property type="project" value="TreeGrafter"/>
</dbReference>
<feature type="binding site" evidence="12">
    <location>
        <position position="225"/>
    </location>
    <ligand>
        <name>Mg(2+)</name>
        <dbReference type="ChEBI" id="CHEBI:18420"/>
        <label>1</label>
    </ligand>
</feature>
<dbReference type="CTD" id="36382835"/>
<dbReference type="SFLD" id="SFLDS00003">
    <property type="entry name" value="Haloacid_Dehalogenase"/>
    <property type="match status" value="1"/>
</dbReference>
<dbReference type="Proteomes" id="UP000035682">
    <property type="component" value="Unplaced"/>
</dbReference>
<dbReference type="GO" id="GO:0046872">
    <property type="term" value="F:metal ion binding"/>
    <property type="evidence" value="ECO:0007669"/>
    <property type="project" value="UniProtKB-KW"/>
</dbReference>
<dbReference type="SFLD" id="SFLDG01143">
    <property type="entry name" value="C2.B.3:_Phosphomannomutase_Lik"/>
    <property type="match status" value="1"/>
</dbReference>
<dbReference type="InterPro" id="IPR023214">
    <property type="entry name" value="HAD_sf"/>
</dbReference>
<dbReference type="InterPro" id="IPR006379">
    <property type="entry name" value="HAD-SF_hydro_IIB"/>
</dbReference>
<evidence type="ECO:0000313" key="16">
    <source>
        <dbReference type="WBParaSite" id="SRAE_2000508800.1"/>
    </source>
</evidence>
<evidence type="ECO:0000256" key="5">
    <source>
        <dbReference type="ARBA" id="ARBA00012730"/>
    </source>
</evidence>
<evidence type="ECO:0000256" key="11">
    <source>
        <dbReference type="PIRSR" id="PIRSR605002-2"/>
    </source>
</evidence>
<dbReference type="PANTHER" id="PTHR10466:SF0">
    <property type="entry name" value="PHOSPHOMANNOMUTASE"/>
    <property type="match status" value="1"/>
</dbReference>
<evidence type="ECO:0000256" key="6">
    <source>
        <dbReference type="ARBA" id="ARBA00022490"/>
    </source>
</evidence>
<sequence length="253" mass="29368">MVHTCEMIFLFDLDGTLTEPKKTIKPEHWKFWKEISKTHTLGLVGSSGINNILKQMNVSEEELSTIFPYIFSENGLDGRINGHPIPKQSLLKFLGEEKYQNLVNYVLNMFSEIKLPKKRSHFIDLRHGLVNISPIGRDCTYQEREEFMEYDKKNNIRTNIVNRLKENFQHYGLDFVLGGQISIDIFPNGWDKRFCLNYLEGKFSKIYFFGDKTFPGGNDYGICSDDRTIAHTVTGPIDTILQVQKIINNIYLQ</sequence>
<dbReference type="NCBIfam" id="TIGR01484">
    <property type="entry name" value="HAD-SF-IIB"/>
    <property type="match status" value="1"/>
</dbReference>
<dbReference type="InterPro" id="IPR005002">
    <property type="entry name" value="PMM"/>
</dbReference>
<feature type="binding site" evidence="12">
    <location>
        <position position="14"/>
    </location>
    <ligand>
        <name>Mg(2+)</name>
        <dbReference type="ChEBI" id="CHEBI:18420"/>
        <label>1</label>
    </ligand>
</feature>
<comment type="pathway">
    <text evidence="2 13">Nucleotide-sugar biosynthesis; GDP-alpha-D-mannose biosynthesis; alpha-D-mannose 1-phosphate from D-fructose 6-phosphate: step 2/2.</text>
</comment>
<dbReference type="Gene3D" id="3.40.50.1000">
    <property type="entry name" value="HAD superfamily/HAD-like"/>
    <property type="match status" value="1"/>
</dbReference>
<dbReference type="GO" id="GO:0005829">
    <property type="term" value="C:cytosol"/>
    <property type="evidence" value="ECO:0007669"/>
    <property type="project" value="TreeGrafter"/>
</dbReference>
<dbReference type="InterPro" id="IPR043169">
    <property type="entry name" value="PMM_cap"/>
</dbReference>
<feature type="active site" description="Proton donor/acceptor" evidence="10">
    <location>
        <position position="14"/>
    </location>
</feature>
<evidence type="ECO:0000313" key="14">
    <source>
        <dbReference type="EMBL" id="CEF70457.1"/>
    </source>
</evidence>
<organism evidence="14">
    <name type="scientific">Strongyloides ratti</name>
    <name type="common">Parasitic roundworm</name>
    <dbReference type="NCBI Taxonomy" id="34506"/>
    <lineage>
        <taxon>Eukaryota</taxon>
        <taxon>Metazoa</taxon>
        <taxon>Ecdysozoa</taxon>
        <taxon>Nematoda</taxon>
        <taxon>Chromadorea</taxon>
        <taxon>Rhabditida</taxon>
        <taxon>Tylenchina</taxon>
        <taxon>Panagrolaimomorpha</taxon>
        <taxon>Strongyloidoidea</taxon>
        <taxon>Strongyloididae</taxon>
        <taxon>Strongyloides</taxon>
    </lineage>
</organism>
<evidence type="ECO:0000313" key="17">
    <source>
        <dbReference type="WormBase" id="SRAE_2000508800"/>
    </source>
</evidence>
<keyword evidence="15" id="KW-1185">Reference proteome</keyword>
<dbReference type="AlphaFoldDB" id="A0A090N0C7"/>
<keyword evidence="6 13" id="KW-0963">Cytoplasm</keyword>
<name>A0A090N0C7_STRRB</name>
<comment type="catalytic activity">
    <reaction evidence="13">
        <text>alpha-D-mannose 1-phosphate = D-mannose 6-phosphate</text>
        <dbReference type="Rhea" id="RHEA:11140"/>
        <dbReference type="ChEBI" id="CHEBI:58409"/>
        <dbReference type="ChEBI" id="CHEBI:58735"/>
        <dbReference type="EC" id="5.4.2.8"/>
    </reaction>
</comment>
<keyword evidence="8 12" id="KW-0460">Magnesium</keyword>
<feature type="binding site" evidence="11">
    <location>
        <position position="184"/>
    </location>
    <ligand>
        <name>alpha-D-mannose 1-phosphate</name>
        <dbReference type="ChEBI" id="CHEBI:58409"/>
    </ligand>
</feature>
<feature type="binding site" evidence="11">
    <location>
        <position position="126"/>
    </location>
    <ligand>
        <name>alpha-D-mannose 1-phosphate</name>
        <dbReference type="ChEBI" id="CHEBI:58409"/>
    </ligand>
</feature>
<dbReference type="CDD" id="cd02585">
    <property type="entry name" value="HAD_PMM"/>
    <property type="match status" value="1"/>
</dbReference>
<evidence type="ECO:0000256" key="3">
    <source>
        <dbReference type="ARBA" id="ARBA00009736"/>
    </source>
</evidence>
<gene>
    <name evidence="14 16 17" type="ORF">SRAE_2000508800</name>
</gene>
<dbReference type="EC" id="5.4.2.8" evidence="5 13"/>
<feature type="binding site" evidence="11">
    <location>
        <position position="137"/>
    </location>
    <ligand>
        <name>alpha-D-mannose 1-phosphate</name>
        <dbReference type="ChEBI" id="CHEBI:58409"/>
    </ligand>
</feature>
<evidence type="ECO:0000256" key="4">
    <source>
        <dbReference type="ARBA" id="ARBA00011738"/>
    </source>
</evidence>
<evidence type="ECO:0000256" key="9">
    <source>
        <dbReference type="ARBA" id="ARBA00023235"/>
    </source>
</evidence>
<evidence type="ECO:0000256" key="8">
    <source>
        <dbReference type="ARBA" id="ARBA00022842"/>
    </source>
</evidence>
<dbReference type="UniPathway" id="UPA00126">
    <property type="reaction ID" value="UER00424"/>
</dbReference>
<evidence type="ECO:0000313" key="15">
    <source>
        <dbReference type="Proteomes" id="UP000035682"/>
    </source>
</evidence>
<dbReference type="SFLD" id="SFLDG01140">
    <property type="entry name" value="C2.B:_Phosphomannomutase_and_P"/>
    <property type="match status" value="1"/>
</dbReference>
<comment type="cofactor">
    <cofactor evidence="12">
        <name>Mg(2+)</name>
        <dbReference type="ChEBI" id="CHEBI:18420"/>
    </cofactor>
</comment>
<dbReference type="GeneID" id="36382835"/>
<dbReference type="InterPro" id="IPR036412">
    <property type="entry name" value="HAD-like_sf"/>
</dbReference>